<feature type="region of interest" description="Disordered" evidence="1">
    <location>
        <begin position="113"/>
        <end position="132"/>
    </location>
</feature>
<gene>
    <name evidence="2" type="ORF">EV659_104238</name>
</gene>
<evidence type="ECO:0000313" key="2">
    <source>
        <dbReference type="EMBL" id="TCP35386.1"/>
    </source>
</evidence>
<evidence type="ECO:0000256" key="1">
    <source>
        <dbReference type="SAM" id="MobiDB-lite"/>
    </source>
</evidence>
<dbReference type="InParanoid" id="A0A4V2SPM9"/>
<sequence length="132" mass="14347">MMALSNFWSGKRAWNVALADSGIRLWQRRDEVFEIDSGEADKLCALLRKPPALPVNTVAASCRQERIYVVRAADRVEVRRGARAGRMSLDEARGLAEKLTALCREARAIPSPPAAAKALAKRTAPPPAPAKG</sequence>
<comment type="caution">
    <text evidence="2">The sequence shown here is derived from an EMBL/GenBank/DDBJ whole genome shotgun (WGS) entry which is preliminary data.</text>
</comment>
<accession>A0A4V2SPM9</accession>
<dbReference type="EMBL" id="SLXO01000004">
    <property type="protein sequence ID" value="TCP35386.1"/>
    <property type="molecule type" value="Genomic_DNA"/>
</dbReference>
<dbReference type="Proteomes" id="UP000295399">
    <property type="component" value="Unassembled WGS sequence"/>
</dbReference>
<organism evidence="2 3">
    <name type="scientific">Rhodothalassium salexigens DSM 2132</name>
    <dbReference type="NCBI Taxonomy" id="1188247"/>
    <lineage>
        <taxon>Bacteria</taxon>
        <taxon>Pseudomonadati</taxon>
        <taxon>Pseudomonadota</taxon>
        <taxon>Alphaproteobacteria</taxon>
        <taxon>Rhodothalassiales</taxon>
        <taxon>Rhodothalassiaceae</taxon>
        <taxon>Rhodothalassium</taxon>
    </lineage>
</organism>
<name>A0A4V2SPM9_RHOSA</name>
<feature type="compositionally biased region" description="Low complexity" evidence="1">
    <location>
        <begin position="114"/>
        <end position="123"/>
    </location>
</feature>
<keyword evidence="3" id="KW-1185">Reference proteome</keyword>
<reference evidence="2 3" key="1">
    <citation type="submission" date="2019-03" db="EMBL/GenBank/DDBJ databases">
        <title>Genomic Encyclopedia of Type Strains, Phase IV (KMG-IV): sequencing the most valuable type-strain genomes for metagenomic binning, comparative biology and taxonomic classification.</title>
        <authorList>
            <person name="Goeker M."/>
        </authorList>
    </citation>
    <scope>NUCLEOTIDE SEQUENCE [LARGE SCALE GENOMIC DNA]</scope>
    <source>
        <strain evidence="2 3">DSM 2132</strain>
    </source>
</reference>
<proteinExistence type="predicted"/>
<dbReference type="AlphaFoldDB" id="A0A4V2SPM9"/>
<evidence type="ECO:0000313" key="3">
    <source>
        <dbReference type="Proteomes" id="UP000295399"/>
    </source>
</evidence>
<protein>
    <submittedName>
        <fullName evidence="2">Uncharacterized protein</fullName>
    </submittedName>
</protein>